<dbReference type="AlphaFoldDB" id="A0AAV4B705"/>
<gene>
    <name evidence="1" type="ORF">PoB_004138700</name>
</gene>
<reference evidence="1 2" key="1">
    <citation type="journal article" date="2021" name="Elife">
        <title>Chloroplast acquisition without the gene transfer in kleptoplastic sea slugs, Plakobranchus ocellatus.</title>
        <authorList>
            <person name="Maeda T."/>
            <person name="Takahashi S."/>
            <person name="Yoshida T."/>
            <person name="Shimamura S."/>
            <person name="Takaki Y."/>
            <person name="Nagai Y."/>
            <person name="Toyoda A."/>
            <person name="Suzuki Y."/>
            <person name="Arimoto A."/>
            <person name="Ishii H."/>
            <person name="Satoh N."/>
            <person name="Nishiyama T."/>
            <person name="Hasebe M."/>
            <person name="Maruyama T."/>
            <person name="Minagawa J."/>
            <person name="Obokata J."/>
            <person name="Shigenobu S."/>
        </authorList>
    </citation>
    <scope>NUCLEOTIDE SEQUENCE [LARGE SCALE GENOMIC DNA]</scope>
</reference>
<accession>A0AAV4B705</accession>
<evidence type="ECO:0000313" key="2">
    <source>
        <dbReference type="Proteomes" id="UP000735302"/>
    </source>
</evidence>
<comment type="caution">
    <text evidence="1">The sequence shown here is derived from an EMBL/GenBank/DDBJ whole genome shotgun (WGS) entry which is preliminary data.</text>
</comment>
<keyword evidence="2" id="KW-1185">Reference proteome</keyword>
<proteinExistence type="predicted"/>
<protein>
    <submittedName>
        <fullName evidence="1">Uncharacterized protein</fullName>
    </submittedName>
</protein>
<evidence type="ECO:0000313" key="1">
    <source>
        <dbReference type="EMBL" id="GFO14882.1"/>
    </source>
</evidence>
<dbReference type="Proteomes" id="UP000735302">
    <property type="component" value="Unassembled WGS sequence"/>
</dbReference>
<dbReference type="EMBL" id="BLXT01004580">
    <property type="protein sequence ID" value="GFO14882.1"/>
    <property type="molecule type" value="Genomic_DNA"/>
</dbReference>
<organism evidence="1 2">
    <name type="scientific">Plakobranchus ocellatus</name>
    <dbReference type="NCBI Taxonomy" id="259542"/>
    <lineage>
        <taxon>Eukaryota</taxon>
        <taxon>Metazoa</taxon>
        <taxon>Spiralia</taxon>
        <taxon>Lophotrochozoa</taxon>
        <taxon>Mollusca</taxon>
        <taxon>Gastropoda</taxon>
        <taxon>Heterobranchia</taxon>
        <taxon>Euthyneura</taxon>
        <taxon>Panpulmonata</taxon>
        <taxon>Sacoglossa</taxon>
        <taxon>Placobranchoidea</taxon>
        <taxon>Plakobranchidae</taxon>
        <taxon>Plakobranchus</taxon>
    </lineage>
</organism>
<name>A0AAV4B705_9GAST</name>
<sequence>MATLGQLAEQGTAVVTLHRMQAAFRGNTKGKPGASGASETSPWFDFGTKTSGLSFELLLTTGLLSSKKSTFTTGLMWYQQV</sequence>